<gene>
    <name evidence="1" type="ORF">ENO47_02415</name>
</gene>
<comment type="caution">
    <text evidence="1">The sequence shown here is derived from an EMBL/GenBank/DDBJ whole genome shotgun (WGS) entry which is preliminary data.</text>
</comment>
<reference evidence="1" key="1">
    <citation type="journal article" date="2020" name="mSystems">
        <title>Genome- and Community-Level Interaction Insights into Carbon Utilization and Element Cycling Functions of Hydrothermarchaeota in Hydrothermal Sediment.</title>
        <authorList>
            <person name="Zhou Z."/>
            <person name="Liu Y."/>
            <person name="Xu W."/>
            <person name="Pan J."/>
            <person name="Luo Z.H."/>
            <person name="Li M."/>
        </authorList>
    </citation>
    <scope>NUCLEOTIDE SEQUENCE [LARGE SCALE GENOMIC DNA]</scope>
    <source>
        <strain evidence="1">SpSt-132</strain>
    </source>
</reference>
<keyword evidence="1" id="KW-0808">Transferase</keyword>
<accession>A0A7C2V2Y2</accession>
<name>A0A7C2V2Y2_9AQUI</name>
<proteinExistence type="predicted"/>
<dbReference type="EMBL" id="DSFP01000028">
    <property type="protein sequence ID" value="HEW45514.1"/>
    <property type="molecule type" value="Genomic_DNA"/>
</dbReference>
<organism evidence="1">
    <name type="scientific">Hydrogenobacter sp</name>
    <dbReference type="NCBI Taxonomy" id="2152829"/>
    <lineage>
        <taxon>Bacteria</taxon>
        <taxon>Pseudomonadati</taxon>
        <taxon>Aquificota</taxon>
        <taxon>Aquificia</taxon>
        <taxon>Aquificales</taxon>
        <taxon>Aquificaceae</taxon>
        <taxon>Hydrogenobacter</taxon>
    </lineage>
</organism>
<dbReference type="AlphaFoldDB" id="A0A7C2V2Y2"/>
<dbReference type="GO" id="GO:0016757">
    <property type="term" value="F:glycosyltransferase activity"/>
    <property type="evidence" value="ECO:0007669"/>
    <property type="project" value="UniProtKB-KW"/>
</dbReference>
<protein>
    <submittedName>
        <fullName evidence="1">Nicotinate phosphoribosyltransferase</fullName>
    </submittedName>
</protein>
<evidence type="ECO:0000313" key="1">
    <source>
        <dbReference type="EMBL" id="HEW45514.1"/>
    </source>
</evidence>
<keyword evidence="1" id="KW-0328">Glycosyltransferase</keyword>
<sequence>MRVSEYVEKGLKNMVEEKPEGYMELGKCTSGCHSVVYFIKGTTEKVEDVKFKATKRCKKLLAVADFVAQKIKERGKVELKEEEILSYFSDEKEQDKLKDRLNIVKTALGL</sequence>